<dbReference type="InterPro" id="IPR029068">
    <property type="entry name" value="Glyas_Bleomycin-R_OHBP_Dase"/>
</dbReference>
<comment type="caution">
    <text evidence="3">The sequence shown here is derived from an EMBL/GenBank/DDBJ whole genome shotgun (WGS) entry which is preliminary data.</text>
</comment>
<name>A0ABN2N3W6_9PSEU</name>
<dbReference type="PANTHER" id="PTHR43048:SF3">
    <property type="entry name" value="METHYLMALONYL-COA EPIMERASE, MITOCHONDRIAL"/>
    <property type="match status" value="1"/>
</dbReference>
<evidence type="ECO:0000259" key="2">
    <source>
        <dbReference type="PROSITE" id="PS51819"/>
    </source>
</evidence>
<accession>A0ABN2N3W6</accession>
<dbReference type="PANTHER" id="PTHR43048">
    <property type="entry name" value="METHYLMALONYL-COA EPIMERASE"/>
    <property type="match status" value="1"/>
</dbReference>
<dbReference type="Gene3D" id="3.10.180.10">
    <property type="entry name" value="2,3-Dihydroxybiphenyl 1,2-Dioxygenase, domain 1"/>
    <property type="match status" value="1"/>
</dbReference>
<dbReference type="RefSeq" id="WP_344417684.1">
    <property type="nucleotide sequence ID" value="NZ_BAAAQK010000009.1"/>
</dbReference>
<dbReference type="InterPro" id="IPR037523">
    <property type="entry name" value="VOC_core"/>
</dbReference>
<evidence type="ECO:0000256" key="1">
    <source>
        <dbReference type="ARBA" id="ARBA00022723"/>
    </source>
</evidence>
<reference evidence="3 4" key="1">
    <citation type="journal article" date="2019" name="Int. J. Syst. Evol. Microbiol.">
        <title>The Global Catalogue of Microorganisms (GCM) 10K type strain sequencing project: providing services to taxonomists for standard genome sequencing and annotation.</title>
        <authorList>
            <consortium name="The Broad Institute Genomics Platform"/>
            <consortium name="The Broad Institute Genome Sequencing Center for Infectious Disease"/>
            <person name="Wu L."/>
            <person name="Ma J."/>
        </authorList>
    </citation>
    <scope>NUCLEOTIDE SEQUENCE [LARGE SCALE GENOMIC DNA]</scope>
    <source>
        <strain evidence="3 4">JCM 16009</strain>
    </source>
</reference>
<keyword evidence="4" id="KW-1185">Reference proteome</keyword>
<dbReference type="InterPro" id="IPR051785">
    <property type="entry name" value="MMCE/EMCE_epimerase"/>
</dbReference>
<proteinExistence type="predicted"/>
<evidence type="ECO:0000313" key="4">
    <source>
        <dbReference type="Proteomes" id="UP001500449"/>
    </source>
</evidence>
<gene>
    <name evidence="3" type="primary">mce_1</name>
    <name evidence="3" type="ORF">GCM10009836_33990</name>
</gene>
<evidence type="ECO:0000313" key="3">
    <source>
        <dbReference type="EMBL" id="GAA1851225.1"/>
    </source>
</evidence>
<protein>
    <submittedName>
        <fullName evidence="3">Methylmalonyl-CoA epimerase</fullName>
    </submittedName>
</protein>
<dbReference type="Proteomes" id="UP001500449">
    <property type="component" value="Unassembled WGS sequence"/>
</dbReference>
<dbReference type="InterPro" id="IPR004360">
    <property type="entry name" value="Glyas_Fos-R_dOase_dom"/>
</dbReference>
<feature type="domain" description="VOC" evidence="2">
    <location>
        <begin position="4"/>
        <end position="133"/>
    </location>
</feature>
<sequence>MIDGLYGINIAVRDLDEATARFESLLGSPGQAMGADDFAFPGLRGTRFAVGGLYIHLLASTRSDTAIARFVEKRGEGVFLIQLRTQDLGTVLTSLKARGIGPLHDPPQDTFLGRVTFIHPKDLHGVQMELIETH</sequence>
<organism evidence="3 4">
    <name type="scientific">Pseudonocardia ailaonensis</name>
    <dbReference type="NCBI Taxonomy" id="367279"/>
    <lineage>
        <taxon>Bacteria</taxon>
        <taxon>Bacillati</taxon>
        <taxon>Actinomycetota</taxon>
        <taxon>Actinomycetes</taxon>
        <taxon>Pseudonocardiales</taxon>
        <taxon>Pseudonocardiaceae</taxon>
        <taxon>Pseudonocardia</taxon>
    </lineage>
</organism>
<dbReference type="Pfam" id="PF00903">
    <property type="entry name" value="Glyoxalase"/>
    <property type="match status" value="1"/>
</dbReference>
<keyword evidence="1" id="KW-0479">Metal-binding</keyword>
<dbReference type="EMBL" id="BAAAQK010000009">
    <property type="protein sequence ID" value="GAA1851225.1"/>
    <property type="molecule type" value="Genomic_DNA"/>
</dbReference>
<dbReference type="PROSITE" id="PS51819">
    <property type="entry name" value="VOC"/>
    <property type="match status" value="1"/>
</dbReference>
<dbReference type="SUPFAM" id="SSF54593">
    <property type="entry name" value="Glyoxalase/Bleomycin resistance protein/Dihydroxybiphenyl dioxygenase"/>
    <property type="match status" value="1"/>
</dbReference>